<evidence type="ECO:0000259" key="5">
    <source>
        <dbReference type="Pfam" id="PF01397"/>
    </source>
</evidence>
<dbReference type="PANTHER" id="PTHR31225:SF221">
    <property type="entry name" value="(-)-GERMACRENE D SYNTHASE"/>
    <property type="match status" value="1"/>
</dbReference>
<proteinExistence type="predicted"/>
<comment type="caution">
    <text evidence="7">The sequence shown here is derived from an EMBL/GenBank/DDBJ whole genome shotgun (WGS) entry which is preliminary data.</text>
</comment>
<dbReference type="Proteomes" id="UP000811609">
    <property type="component" value="Chromosome 5"/>
</dbReference>
<dbReference type="InterPro" id="IPR044814">
    <property type="entry name" value="Terpene_cyclase_plant_C1"/>
</dbReference>
<accession>A0A8T1QKS6</accession>
<dbReference type="SUPFAM" id="SSF48576">
    <property type="entry name" value="Terpenoid synthases"/>
    <property type="match status" value="1"/>
</dbReference>
<evidence type="ECO:0000256" key="4">
    <source>
        <dbReference type="ARBA" id="ARBA00023239"/>
    </source>
</evidence>
<keyword evidence="3" id="KW-0460">Magnesium</keyword>
<dbReference type="InterPro" id="IPR008949">
    <property type="entry name" value="Isoprenoid_synthase_dom_sf"/>
</dbReference>
<dbReference type="EMBL" id="CM031813">
    <property type="protein sequence ID" value="KAG6655096.1"/>
    <property type="molecule type" value="Genomic_DNA"/>
</dbReference>
<dbReference type="OrthoDB" id="1877784at2759"/>
<dbReference type="GO" id="GO:0000287">
    <property type="term" value="F:magnesium ion binding"/>
    <property type="evidence" value="ECO:0007669"/>
    <property type="project" value="InterPro"/>
</dbReference>
<keyword evidence="4" id="KW-0456">Lyase</keyword>
<dbReference type="Gene3D" id="1.10.600.10">
    <property type="entry name" value="Farnesyl Diphosphate Synthase"/>
    <property type="match status" value="1"/>
</dbReference>
<dbReference type="SUPFAM" id="SSF48239">
    <property type="entry name" value="Terpenoid cyclases/Protein prenyltransferases"/>
    <property type="match status" value="1"/>
</dbReference>
<evidence type="ECO:0000256" key="2">
    <source>
        <dbReference type="ARBA" id="ARBA00022723"/>
    </source>
</evidence>
<dbReference type="GO" id="GO:0010333">
    <property type="term" value="F:terpene synthase activity"/>
    <property type="evidence" value="ECO:0007669"/>
    <property type="project" value="InterPro"/>
</dbReference>
<dbReference type="InterPro" id="IPR050148">
    <property type="entry name" value="Terpene_synthase-like"/>
</dbReference>
<dbReference type="SFLD" id="SFLDS00005">
    <property type="entry name" value="Isoprenoid_Synthase_Type_I"/>
    <property type="match status" value="1"/>
</dbReference>
<evidence type="ECO:0000256" key="3">
    <source>
        <dbReference type="ARBA" id="ARBA00022842"/>
    </source>
</evidence>
<dbReference type="InterPro" id="IPR005630">
    <property type="entry name" value="Terpene_synthase_metal-bd"/>
</dbReference>
<dbReference type="Gene3D" id="1.50.10.130">
    <property type="entry name" value="Terpene synthase, N-terminal domain"/>
    <property type="match status" value="1"/>
</dbReference>
<sequence>MSLLTVSGIPSETQNPSCISVVKRPLATFHPSIWGDHFISYNSKSMEIPSESLEKVQRLKEKVQSLLMAPVDDISQKLELIDAIQRLGVSYHFEIEIDNILQQIHNKNDDTGDSDDLYTVSLRFRLLRQQGYNTPSDVFSKFKDSEGNFKESIIHDVRGILSLYEASHMGVRGEDILDEALHFTTTQLKSMVSNLNPSVAAQVRRALERPLRKWMPRLEARHYFSTYPETASFNEVVLNFAKLDFNILQRLHQKEVSELSRRWKEDLGVPEKISYVRDRVVELYFMWILGPYFEPQYSQGRMMLGKVASVVSIMDDTYDAYGTFEELKLFTDAIIRWDNFCIEQLPEYMKSTYKALLDVTKEIEEEMSKEGRIYGLHYTKEAIKRLAQAYLIEAKWMKEKYTPTVEEYMSNALVTGGYSTLVTLSFLGMGDATKEVYEWACGNPKIVKAAETICRLMDDLVSAEFEKERGHVVSALDCYMKQHGVSKHEAEEEFKKQIVNAWKDINSDFLKPTQVPKHFLDRVLNLARVMDFVYKDDDAYTNVTQVIVDGITSLLVDPVPI</sequence>
<comment type="cofactor">
    <cofactor evidence="1">
        <name>Mg(2+)</name>
        <dbReference type="ChEBI" id="CHEBI:18420"/>
    </cofactor>
</comment>
<evidence type="ECO:0000313" key="8">
    <source>
        <dbReference type="Proteomes" id="UP000811609"/>
    </source>
</evidence>
<dbReference type="InterPro" id="IPR034741">
    <property type="entry name" value="Terpene_cyclase-like_1_C"/>
</dbReference>
<name>A0A8T1QKS6_CARIL</name>
<dbReference type="InterPro" id="IPR036965">
    <property type="entry name" value="Terpene_synth_N_sf"/>
</dbReference>
<evidence type="ECO:0000259" key="6">
    <source>
        <dbReference type="Pfam" id="PF03936"/>
    </source>
</evidence>
<dbReference type="InterPro" id="IPR001906">
    <property type="entry name" value="Terpene_synth_N"/>
</dbReference>
<dbReference type="AlphaFoldDB" id="A0A8T1QKS6"/>
<feature type="domain" description="Terpene synthase N-terminal" evidence="5">
    <location>
        <begin position="33"/>
        <end position="207"/>
    </location>
</feature>
<dbReference type="FunFam" id="1.50.10.130:FF:000001">
    <property type="entry name" value="Isoprene synthase, chloroplastic"/>
    <property type="match status" value="1"/>
</dbReference>
<dbReference type="GO" id="GO:0016102">
    <property type="term" value="P:diterpenoid biosynthetic process"/>
    <property type="evidence" value="ECO:0007669"/>
    <property type="project" value="InterPro"/>
</dbReference>
<keyword evidence="8" id="KW-1185">Reference proteome</keyword>
<dbReference type="Pfam" id="PF01397">
    <property type="entry name" value="Terpene_synth"/>
    <property type="match status" value="1"/>
</dbReference>
<dbReference type="CDD" id="cd00684">
    <property type="entry name" value="Terpene_cyclase_plant_C1"/>
    <property type="match status" value="1"/>
</dbReference>
<dbReference type="Pfam" id="PF03936">
    <property type="entry name" value="Terpene_synth_C"/>
    <property type="match status" value="1"/>
</dbReference>
<organism evidence="7 8">
    <name type="scientific">Carya illinoinensis</name>
    <name type="common">Pecan</name>
    <dbReference type="NCBI Taxonomy" id="32201"/>
    <lineage>
        <taxon>Eukaryota</taxon>
        <taxon>Viridiplantae</taxon>
        <taxon>Streptophyta</taxon>
        <taxon>Embryophyta</taxon>
        <taxon>Tracheophyta</taxon>
        <taxon>Spermatophyta</taxon>
        <taxon>Magnoliopsida</taxon>
        <taxon>eudicotyledons</taxon>
        <taxon>Gunneridae</taxon>
        <taxon>Pentapetalae</taxon>
        <taxon>rosids</taxon>
        <taxon>fabids</taxon>
        <taxon>Fagales</taxon>
        <taxon>Juglandaceae</taxon>
        <taxon>Carya</taxon>
    </lineage>
</organism>
<evidence type="ECO:0000313" key="7">
    <source>
        <dbReference type="EMBL" id="KAG6655096.1"/>
    </source>
</evidence>
<reference evidence="7" key="1">
    <citation type="submission" date="2020-12" db="EMBL/GenBank/DDBJ databases">
        <title>WGS assembly of Carya illinoinensis cv. Pawnee.</title>
        <authorList>
            <person name="Platts A."/>
            <person name="Shu S."/>
            <person name="Wright S."/>
            <person name="Barry K."/>
            <person name="Edger P."/>
            <person name="Pires J.C."/>
            <person name="Schmutz J."/>
        </authorList>
    </citation>
    <scope>NUCLEOTIDE SEQUENCE</scope>
    <source>
        <tissue evidence="7">Leaf</tissue>
    </source>
</reference>
<feature type="domain" description="Terpene synthase metal-binding" evidence="6">
    <location>
        <begin position="266"/>
        <end position="504"/>
    </location>
</feature>
<gene>
    <name evidence="7" type="ORF">CIPAW_05G191800</name>
</gene>
<keyword evidence="2" id="KW-0479">Metal-binding</keyword>
<protein>
    <submittedName>
        <fullName evidence="7">Uncharacterized protein</fullName>
    </submittedName>
</protein>
<dbReference type="PANTHER" id="PTHR31225">
    <property type="entry name" value="OS04G0344100 PROTEIN-RELATED"/>
    <property type="match status" value="1"/>
</dbReference>
<dbReference type="InterPro" id="IPR008930">
    <property type="entry name" value="Terpenoid_cyclase/PrenylTrfase"/>
</dbReference>
<dbReference type="SFLD" id="SFLDG01019">
    <property type="entry name" value="Terpene_Cyclase_Like_1_C_Termi"/>
    <property type="match status" value="1"/>
</dbReference>
<evidence type="ECO:0000256" key="1">
    <source>
        <dbReference type="ARBA" id="ARBA00001946"/>
    </source>
</evidence>
<dbReference type="FunFam" id="1.10.600.10:FF:000007">
    <property type="entry name" value="Isoprene synthase, chloroplastic"/>
    <property type="match status" value="1"/>
</dbReference>